<protein>
    <submittedName>
        <fullName evidence="3">Rhodanese-like domain-containing protein</fullName>
    </submittedName>
</protein>
<evidence type="ECO:0000313" key="5">
    <source>
        <dbReference type="Proteomes" id="UP001058072"/>
    </source>
</evidence>
<evidence type="ECO:0000313" key="4">
    <source>
        <dbReference type="Proteomes" id="UP001058016"/>
    </source>
</evidence>
<organism evidence="3 5">
    <name type="scientific">Turicibacter bilis</name>
    <dbReference type="NCBI Taxonomy" id="2735723"/>
    <lineage>
        <taxon>Bacteria</taxon>
        <taxon>Bacillati</taxon>
        <taxon>Bacillota</taxon>
        <taxon>Erysipelotrichia</taxon>
        <taxon>Erysipelotrichales</taxon>
        <taxon>Turicibacteraceae</taxon>
        <taxon>Turicibacter</taxon>
    </lineage>
</organism>
<evidence type="ECO:0000313" key="2">
    <source>
        <dbReference type="EMBL" id="UUF06917.1"/>
    </source>
</evidence>
<dbReference type="InterPro" id="IPR036873">
    <property type="entry name" value="Rhodanese-like_dom_sf"/>
</dbReference>
<evidence type="ECO:0000313" key="3">
    <source>
        <dbReference type="EMBL" id="UUF08145.1"/>
    </source>
</evidence>
<feature type="domain" description="Rhodanese" evidence="1">
    <location>
        <begin position="12"/>
        <end position="94"/>
    </location>
</feature>
<dbReference type="Gene3D" id="3.40.250.10">
    <property type="entry name" value="Rhodanese-like domain"/>
    <property type="match status" value="1"/>
</dbReference>
<dbReference type="Proteomes" id="UP001058072">
    <property type="component" value="Chromosome"/>
</dbReference>
<sequence>MKSVHINDIKSNLNSINLIDIRESIEFLSLPKLAQATHIPMSELLQAPEDFLNKEISYYLICRSGARTFRVTEYLEHLGYDVINVEGGMLEYYSK</sequence>
<dbReference type="Pfam" id="PF00581">
    <property type="entry name" value="Rhodanese"/>
    <property type="match status" value="1"/>
</dbReference>
<dbReference type="AlphaFoldDB" id="A0A9Q9CGD5"/>
<dbReference type="EMBL" id="CP071249">
    <property type="protein sequence ID" value="UUF06917.1"/>
    <property type="molecule type" value="Genomic_DNA"/>
</dbReference>
<proteinExistence type="predicted"/>
<evidence type="ECO:0000259" key="1">
    <source>
        <dbReference type="PROSITE" id="PS50206"/>
    </source>
</evidence>
<dbReference type="InterPro" id="IPR050229">
    <property type="entry name" value="GlpE_sulfurtransferase"/>
</dbReference>
<reference evidence="3 4" key="1">
    <citation type="submission" date="2021-03" db="EMBL/GenBank/DDBJ databases">
        <title>Comparative Genomics and Metabolomics in the genus Turicibacter.</title>
        <authorList>
            <person name="Maki J."/>
            <person name="Looft T."/>
        </authorList>
    </citation>
    <scope>NUCLEOTIDE SEQUENCE</scope>
    <source>
        <strain evidence="3">ISU324</strain>
        <strain evidence="2 4">MMM721</strain>
    </source>
</reference>
<dbReference type="Proteomes" id="UP001058016">
    <property type="component" value="Chromosome"/>
</dbReference>
<dbReference type="EMBL" id="CP071250">
    <property type="protein sequence ID" value="UUF08145.1"/>
    <property type="molecule type" value="Genomic_DNA"/>
</dbReference>
<accession>A0A9Q9CGD5</accession>
<dbReference type="CDD" id="cd00158">
    <property type="entry name" value="RHOD"/>
    <property type="match status" value="1"/>
</dbReference>
<keyword evidence="4" id="KW-1185">Reference proteome</keyword>
<dbReference type="SMART" id="SM00450">
    <property type="entry name" value="RHOD"/>
    <property type="match status" value="1"/>
</dbReference>
<dbReference type="PROSITE" id="PS50206">
    <property type="entry name" value="RHODANESE_3"/>
    <property type="match status" value="1"/>
</dbReference>
<dbReference type="RefSeq" id="WP_055245309.1">
    <property type="nucleotide sequence ID" value="NZ_CP071249.1"/>
</dbReference>
<dbReference type="InterPro" id="IPR001763">
    <property type="entry name" value="Rhodanese-like_dom"/>
</dbReference>
<dbReference type="SUPFAM" id="SSF52821">
    <property type="entry name" value="Rhodanese/Cell cycle control phosphatase"/>
    <property type="match status" value="1"/>
</dbReference>
<dbReference type="PANTHER" id="PTHR43031">
    <property type="entry name" value="FAD-DEPENDENT OXIDOREDUCTASE"/>
    <property type="match status" value="1"/>
</dbReference>
<name>A0A9Q9CGD5_9FIRM</name>
<dbReference type="PANTHER" id="PTHR43031:SF17">
    <property type="entry name" value="SULFURTRANSFERASE YTWF-RELATED"/>
    <property type="match status" value="1"/>
</dbReference>
<gene>
    <name evidence="2" type="ORF">J0J69_05215</name>
    <name evidence="3" type="ORF">J0J70_11190</name>
</gene>